<comment type="subcellular location">
    <subcellularLocation>
        <location evidence="1">Membrane</location>
        <topology evidence="1">Multi-pass membrane protein</topology>
    </subcellularLocation>
</comment>
<keyword evidence="4 5" id="KW-0472">Membrane</keyword>
<dbReference type="SMART" id="SM00724">
    <property type="entry name" value="TLC"/>
    <property type="match status" value="1"/>
</dbReference>
<evidence type="ECO:0000313" key="9">
    <source>
        <dbReference type="EMBL" id="CAG5095418.1"/>
    </source>
</evidence>
<keyword evidence="3 7" id="KW-1133">Transmembrane helix</keyword>
<dbReference type="PROSITE" id="PS50922">
    <property type="entry name" value="TLC"/>
    <property type="match status" value="1"/>
</dbReference>
<dbReference type="Pfam" id="PF03798">
    <property type="entry name" value="TRAM_LAG1_CLN8"/>
    <property type="match status" value="1"/>
</dbReference>
<sequence length="354" mass="41720">MSFGKEDYDKQYLADEGTKNRHHIIFRNDPTHRESSNWVIAAFQNFREATSATYESQISILEEMEVNIDTLTSYTLWAAFWTFGTFSFFPFVNKFIPLIAQWRKGKDADTILDMDCRFSSVSNCIIVLVLCFYSLFDADNFQWWDIHSDHWAAEMACQCCLGYFMSDVILIFRLRNYYPQVSDFYVHHAVSLTAFLLVDANQACRYICIIRLLSESSTPFVNGRWMLLQLDLRDSLIYRFNRHLTYYTFLLFRICTIPFYWGVSAYYFYTAQFGKCSWALIVILFVSGIALDLLNVQWFSRLKQGVDQRKEQKKQEKQRKSGFKRSEDPTEEGVFCCPRLANLLSFTSEKNRTE</sequence>
<reference evidence="9 10" key="1">
    <citation type="submission" date="2021-04" db="EMBL/GenBank/DDBJ databases">
        <authorList>
            <person name="Bliznina A."/>
        </authorList>
    </citation>
    <scope>NUCLEOTIDE SEQUENCE [LARGE SCALE GENOMIC DNA]</scope>
</reference>
<feature type="compositionally biased region" description="Basic and acidic residues" evidence="6">
    <location>
        <begin position="310"/>
        <end position="328"/>
    </location>
</feature>
<dbReference type="InterPro" id="IPR006634">
    <property type="entry name" value="TLC-dom"/>
</dbReference>
<evidence type="ECO:0000256" key="6">
    <source>
        <dbReference type="SAM" id="MobiDB-lite"/>
    </source>
</evidence>
<feature type="transmembrane region" description="Helical" evidence="7">
    <location>
        <begin position="278"/>
        <end position="300"/>
    </location>
</feature>
<feature type="transmembrane region" description="Helical" evidence="7">
    <location>
        <begin position="74"/>
        <end position="96"/>
    </location>
</feature>
<dbReference type="Proteomes" id="UP001158576">
    <property type="component" value="Chromosome XSR"/>
</dbReference>
<evidence type="ECO:0000256" key="5">
    <source>
        <dbReference type="PROSITE-ProRule" id="PRU00205"/>
    </source>
</evidence>
<proteinExistence type="predicted"/>
<evidence type="ECO:0000256" key="1">
    <source>
        <dbReference type="ARBA" id="ARBA00004141"/>
    </source>
</evidence>
<feature type="transmembrane region" description="Helical" evidence="7">
    <location>
        <begin position="151"/>
        <end position="172"/>
    </location>
</feature>
<dbReference type="EMBL" id="OU015569">
    <property type="protein sequence ID" value="CAG5095418.1"/>
    <property type="molecule type" value="Genomic_DNA"/>
</dbReference>
<evidence type="ECO:0000256" key="4">
    <source>
        <dbReference type="ARBA" id="ARBA00023136"/>
    </source>
</evidence>
<dbReference type="PANTHER" id="PTHR13439:SF0">
    <property type="entry name" value="TOPOISOMERASE I DAMAGE AFFECTED PROTEIN 4"/>
    <property type="match status" value="1"/>
</dbReference>
<accession>A0ABN7SDX9</accession>
<gene>
    <name evidence="9" type="ORF">OKIOD_LOCUS5736</name>
</gene>
<feature type="domain" description="TLC" evidence="8">
    <location>
        <begin position="109"/>
        <end position="311"/>
    </location>
</feature>
<evidence type="ECO:0000256" key="3">
    <source>
        <dbReference type="ARBA" id="ARBA00022989"/>
    </source>
</evidence>
<name>A0ABN7SDX9_OIKDI</name>
<feature type="transmembrane region" description="Helical" evidence="7">
    <location>
        <begin position="116"/>
        <end position="136"/>
    </location>
</feature>
<protein>
    <submittedName>
        <fullName evidence="9">Oidioi.mRNA.OKI2018_I69.XSR.g14178.t1.cds</fullName>
    </submittedName>
</protein>
<organism evidence="9 10">
    <name type="scientific">Oikopleura dioica</name>
    <name type="common">Tunicate</name>
    <dbReference type="NCBI Taxonomy" id="34765"/>
    <lineage>
        <taxon>Eukaryota</taxon>
        <taxon>Metazoa</taxon>
        <taxon>Chordata</taxon>
        <taxon>Tunicata</taxon>
        <taxon>Appendicularia</taxon>
        <taxon>Copelata</taxon>
        <taxon>Oikopleuridae</taxon>
        <taxon>Oikopleura</taxon>
    </lineage>
</organism>
<evidence type="ECO:0000313" key="10">
    <source>
        <dbReference type="Proteomes" id="UP001158576"/>
    </source>
</evidence>
<evidence type="ECO:0000256" key="2">
    <source>
        <dbReference type="ARBA" id="ARBA00022692"/>
    </source>
</evidence>
<dbReference type="PANTHER" id="PTHR13439">
    <property type="entry name" value="CT120 PROTEIN"/>
    <property type="match status" value="1"/>
</dbReference>
<keyword evidence="2 5" id="KW-0812">Transmembrane</keyword>
<evidence type="ECO:0000259" key="8">
    <source>
        <dbReference type="PROSITE" id="PS50922"/>
    </source>
</evidence>
<evidence type="ECO:0000256" key="7">
    <source>
        <dbReference type="SAM" id="Phobius"/>
    </source>
</evidence>
<dbReference type="InterPro" id="IPR050846">
    <property type="entry name" value="TLCD"/>
</dbReference>
<feature type="region of interest" description="Disordered" evidence="6">
    <location>
        <begin position="310"/>
        <end position="332"/>
    </location>
</feature>
<feature type="transmembrane region" description="Helical" evidence="7">
    <location>
        <begin position="244"/>
        <end position="263"/>
    </location>
</feature>
<keyword evidence="10" id="KW-1185">Reference proteome</keyword>